<dbReference type="OrthoDB" id="8953997at2759"/>
<protein>
    <submittedName>
        <fullName evidence="1">Uncharacterized protein</fullName>
    </submittedName>
</protein>
<keyword evidence="2" id="KW-1185">Reference proteome</keyword>
<dbReference type="EMBL" id="RRYP01003533">
    <property type="protein sequence ID" value="TNV83722.1"/>
    <property type="molecule type" value="Genomic_DNA"/>
</dbReference>
<gene>
    <name evidence="1" type="ORF">FGO68_gene7074</name>
</gene>
<sequence>MKELYAHIRLPQISVKSLVSDIKLSGNFTDAQIFEAIQFQVAKEVLEPLHIKNAIQFKRRGMMFDFSKTAHECLKVESSDDSKVVSIQRTLQSDASRNPYPCYVSCISSEPLPLHGIHYFEIRIKTSASNNPSLPQSLLKQVFFGLTALPSPLTSCQPPKLEDPHRWKSAVLLNCYDSSFWAAGQQTQLYQSKLVKIKQPLDNRDVIRVAVDLRLAGDMLKMIRDHSSELLQGLEPQIGSPSRENWRRDYAEEHFLSSMSLRARLRDRLMRGGLSSGHDGSETMDRVLQNLGLFMLPDEPYISYQAPCKMHFAFNNSDFNEGMNLNLLQMILDSKNTFPTQNKQKLNNIPLHLVVSILEPGIQVEVSKGSVYFDEWEMIPKEPFMFRE</sequence>
<dbReference type="AlphaFoldDB" id="A0A8J8NX98"/>
<accession>A0A8J8NX98</accession>
<evidence type="ECO:0000313" key="1">
    <source>
        <dbReference type="EMBL" id="TNV83722.1"/>
    </source>
</evidence>
<comment type="caution">
    <text evidence="1">The sequence shown here is derived from an EMBL/GenBank/DDBJ whole genome shotgun (WGS) entry which is preliminary data.</text>
</comment>
<evidence type="ECO:0000313" key="2">
    <source>
        <dbReference type="Proteomes" id="UP000785679"/>
    </source>
</evidence>
<name>A0A8J8NX98_HALGN</name>
<reference evidence="1" key="1">
    <citation type="submission" date="2019-06" db="EMBL/GenBank/DDBJ databases">
        <authorList>
            <person name="Zheng W."/>
        </authorList>
    </citation>
    <scope>NUCLEOTIDE SEQUENCE</scope>
    <source>
        <strain evidence="1">QDHG01</strain>
    </source>
</reference>
<organism evidence="1 2">
    <name type="scientific">Halteria grandinella</name>
    <dbReference type="NCBI Taxonomy" id="5974"/>
    <lineage>
        <taxon>Eukaryota</taxon>
        <taxon>Sar</taxon>
        <taxon>Alveolata</taxon>
        <taxon>Ciliophora</taxon>
        <taxon>Intramacronucleata</taxon>
        <taxon>Spirotrichea</taxon>
        <taxon>Stichotrichia</taxon>
        <taxon>Sporadotrichida</taxon>
        <taxon>Halteriidae</taxon>
        <taxon>Halteria</taxon>
    </lineage>
</organism>
<proteinExistence type="predicted"/>
<dbReference type="Proteomes" id="UP000785679">
    <property type="component" value="Unassembled WGS sequence"/>
</dbReference>